<sequence>MNPDGIQNLPFVDCSVPLEGSLEDLRSKLAQEEQFIQQQRETEEAVLRRCFLLETVLQNMHRNGTTVDKMGGDTTFTTDEDASSMHVLLPWGDAVVQAKMNTRGLTEECRSLYATLSAQLRGGEGSSAPPAEGQTVDSVVILNSEEGGQEEDGDEEAEQHYFEHLAYVPPSMPLPSVTELPSGPSPPPGEVTNLVTPPATQTEKTDSPPCTPSPVRRELEEYFPKHEKRPRRESELERHMSRVISPTTTSVEGRPTRGIFSRHSLKYNQ</sequence>
<dbReference type="EMBL" id="LR877164">
    <property type="protein sequence ID" value="CAD2221325.1"/>
    <property type="molecule type" value="Genomic_DNA"/>
</dbReference>
<reference evidence="2 3" key="1">
    <citation type="submission" date="2020-08" db="EMBL/GenBank/DDBJ databases">
        <authorList>
            <person name="Newling K."/>
            <person name="Davey J."/>
            <person name="Forrester S."/>
        </authorList>
    </citation>
    <scope>NUCLEOTIDE SEQUENCE [LARGE SCALE GENOMIC DNA]</scope>
    <source>
        <strain evidence="3">Crithidia deanei Carvalho (ATCC PRA-265)</strain>
    </source>
</reference>
<organism evidence="2 3">
    <name type="scientific">Angomonas deanei</name>
    <dbReference type="NCBI Taxonomy" id="59799"/>
    <lineage>
        <taxon>Eukaryota</taxon>
        <taxon>Discoba</taxon>
        <taxon>Euglenozoa</taxon>
        <taxon>Kinetoplastea</taxon>
        <taxon>Metakinetoplastina</taxon>
        <taxon>Trypanosomatida</taxon>
        <taxon>Trypanosomatidae</taxon>
        <taxon>Strigomonadinae</taxon>
        <taxon>Angomonas</taxon>
    </lineage>
</organism>
<dbReference type="AlphaFoldDB" id="A0A7G2CP97"/>
<name>A0A7G2CP97_9TRYP</name>
<feature type="compositionally biased region" description="Polar residues" evidence="1">
    <location>
        <begin position="193"/>
        <end position="202"/>
    </location>
</feature>
<evidence type="ECO:0000313" key="2">
    <source>
        <dbReference type="EMBL" id="CAD2221325.1"/>
    </source>
</evidence>
<gene>
    <name evidence="2" type="ORF">ADEAN_000885700</name>
</gene>
<proteinExistence type="predicted"/>
<protein>
    <submittedName>
        <fullName evidence="2">Uncharacterized protein</fullName>
    </submittedName>
</protein>
<dbReference type="VEuPathDB" id="TriTrypDB:ADEAN_000885700"/>
<evidence type="ECO:0000313" key="3">
    <source>
        <dbReference type="Proteomes" id="UP000515908"/>
    </source>
</evidence>
<feature type="compositionally biased region" description="Basic and acidic residues" evidence="1">
    <location>
        <begin position="215"/>
        <end position="240"/>
    </location>
</feature>
<accession>A0A7G2CP97</accession>
<evidence type="ECO:0000256" key="1">
    <source>
        <dbReference type="SAM" id="MobiDB-lite"/>
    </source>
</evidence>
<dbReference type="Proteomes" id="UP000515908">
    <property type="component" value="Chromosome 20"/>
</dbReference>
<keyword evidence="3" id="KW-1185">Reference proteome</keyword>
<feature type="region of interest" description="Disordered" evidence="1">
    <location>
        <begin position="172"/>
        <end position="269"/>
    </location>
</feature>